<dbReference type="SUPFAM" id="SSF46955">
    <property type="entry name" value="Putative DNA-binding domain"/>
    <property type="match status" value="1"/>
</dbReference>
<dbReference type="InterPro" id="IPR000551">
    <property type="entry name" value="MerR-type_HTH_dom"/>
</dbReference>
<organism evidence="3 4">
    <name type="scientific">candidate division WOR-3 bacterium RBG_13_43_14</name>
    <dbReference type="NCBI Taxonomy" id="1802590"/>
    <lineage>
        <taxon>Bacteria</taxon>
        <taxon>Bacteria division WOR-3</taxon>
    </lineage>
</organism>
<evidence type="ECO:0000259" key="2">
    <source>
        <dbReference type="PROSITE" id="PS50937"/>
    </source>
</evidence>
<dbReference type="EMBL" id="MEUM01000031">
    <property type="protein sequence ID" value="OGC43238.1"/>
    <property type="molecule type" value="Genomic_DNA"/>
</dbReference>
<dbReference type="SMART" id="SM00422">
    <property type="entry name" value="HTH_MERR"/>
    <property type="match status" value="1"/>
</dbReference>
<dbReference type="PROSITE" id="PS50937">
    <property type="entry name" value="HTH_MERR_2"/>
    <property type="match status" value="1"/>
</dbReference>
<dbReference type="PANTHER" id="PTHR30204:SF15">
    <property type="entry name" value="BLL5018 PROTEIN"/>
    <property type="match status" value="1"/>
</dbReference>
<dbReference type="InterPro" id="IPR047057">
    <property type="entry name" value="MerR_fam"/>
</dbReference>
<dbReference type="Proteomes" id="UP000177025">
    <property type="component" value="Unassembled WGS sequence"/>
</dbReference>
<proteinExistence type="predicted"/>
<evidence type="ECO:0000256" key="1">
    <source>
        <dbReference type="ARBA" id="ARBA00023125"/>
    </source>
</evidence>
<comment type="caution">
    <text evidence="3">The sequence shown here is derived from an EMBL/GenBank/DDBJ whole genome shotgun (WGS) entry which is preliminary data.</text>
</comment>
<accession>A0A1F4UE61</accession>
<dbReference type="GO" id="GO:0003700">
    <property type="term" value="F:DNA-binding transcription factor activity"/>
    <property type="evidence" value="ECO:0007669"/>
    <property type="project" value="InterPro"/>
</dbReference>
<dbReference type="PANTHER" id="PTHR30204">
    <property type="entry name" value="REDOX-CYCLING DRUG-SENSING TRANSCRIPTIONAL ACTIVATOR SOXR"/>
    <property type="match status" value="1"/>
</dbReference>
<feature type="domain" description="HTH merR-type" evidence="2">
    <location>
        <begin position="6"/>
        <end position="76"/>
    </location>
</feature>
<dbReference type="GO" id="GO:0003677">
    <property type="term" value="F:DNA binding"/>
    <property type="evidence" value="ECO:0007669"/>
    <property type="project" value="UniProtKB-KW"/>
</dbReference>
<keyword evidence="1" id="KW-0238">DNA-binding</keyword>
<dbReference type="InterPro" id="IPR009061">
    <property type="entry name" value="DNA-bd_dom_put_sf"/>
</dbReference>
<gene>
    <name evidence="3" type="ORF">A2Y85_08390</name>
</gene>
<evidence type="ECO:0000313" key="3">
    <source>
        <dbReference type="EMBL" id="OGC43238.1"/>
    </source>
</evidence>
<dbReference type="CDD" id="cd04765">
    <property type="entry name" value="HTH_MlrA-like_sg2"/>
    <property type="match status" value="1"/>
</dbReference>
<protein>
    <recommendedName>
        <fullName evidence="2">HTH merR-type domain-containing protein</fullName>
    </recommendedName>
</protein>
<dbReference type="AlphaFoldDB" id="A0A1F4UE61"/>
<sequence length="115" mass="13718">MSEKEFFSIKEVADMLELKPYILRYWEKEFAILKPKRNRVGRRYYSRKDIEVIRLIKSTLYTQGFTISGAKKKLATLTEGPEQLSLPLKKQEKTFKEIKEELLKIKDLFNRSSVR</sequence>
<reference evidence="3 4" key="1">
    <citation type="journal article" date="2016" name="Nat. Commun.">
        <title>Thousands of microbial genomes shed light on interconnected biogeochemical processes in an aquifer system.</title>
        <authorList>
            <person name="Anantharaman K."/>
            <person name="Brown C.T."/>
            <person name="Hug L.A."/>
            <person name="Sharon I."/>
            <person name="Castelle C.J."/>
            <person name="Probst A.J."/>
            <person name="Thomas B.C."/>
            <person name="Singh A."/>
            <person name="Wilkins M.J."/>
            <person name="Karaoz U."/>
            <person name="Brodie E.L."/>
            <person name="Williams K.H."/>
            <person name="Hubbard S.S."/>
            <person name="Banfield J.F."/>
        </authorList>
    </citation>
    <scope>NUCLEOTIDE SEQUENCE [LARGE SCALE GENOMIC DNA]</scope>
</reference>
<dbReference type="Pfam" id="PF13411">
    <property type="entry name" value="MerR_1"/>
    <property type="match status" value="1"/>
</dbReference>
<dbReference type="Gene3D" id="1.10.1660.10">
    <property type="match status" value="1"/>
</dbReference>
<evidence type="ECO:0000313" key="4">
    <source>
        <dbReference type="Proteomes" id="UP000177025"/>
    </source>
</evidence>
<name>A0A1F4UE61_UNCW3</name>